<dbReference type="Gene3D" id="3.40.50.1110">
    <property type="entry name" value="SGNH hydrolase"/>
    <property type="match status" value="1"/>
</dbReference>
<protein>
    <submittedName>
        <fullName evidence="3">Arylesterase</fullName>
    </submittedName>
</protein>
<keyword evidence="1" id="KW-0732">Signal</keyword>
<gene>
    <name evidence="3" type="ORF">V6255_04725</name>
</gene>
<dbReference type="CDD" id="cd01822">
    <property type="entry name" value="Lysophospholipase_L1_like"/>
    <property type="match status" value="1"/>
</dbReference>
<dbReference type="Pfam" id="PF13472">
    <property type="entry name" value="Lipase_GDSL_2"/>
    <property type="match status" value="1"/>
</dbReference>
<dbReference type="RefSeq" id="WP_341627097.1">
    <property type="nucleotide sequence ID" value="NZ_JBAKBA010000007.1"/>
</dbReference>
<feature type="chain" id="PRO_5045885705" evidence="1">
    <location>
        <begin position="21"/>
        <end position="200"/>
    </location>
</feature>
<evidence type="ECO:0000313" key="3">
    <source>
        <dbReference type="EMBL" id="MEL0658440.1"/>
    </source>
</evidence>
<dbReference type="InterPro" id="IPR036514">
    <property type="entry name" value="SGNH_hydro_sf"/>
</dbReference>
<keyword evidence="4" id="KW-1185">Reference proteome</keyword>
<feature type="signal peptide" evidence="1">
    <location>
        <begin position="1"/>
        <end position="20"/>
    </location>
</feature>
<organism evidence="3 4">
    <name type="scientific">Psychromonas arctica</name>
    <dbReference type="NCBI Taxonomy" id="168275"/>
    <lineage>
        <taxon>Bacteria</taxon>
        <taxon>Pseudomonadati</taxon>
        <taxon>Pseudomonadota</taxon>
        <taxon>Gammaproteobacteria</taxon>
        <taxon>Alteromonadales</taxon>
        <taxon>Psychromonadaceae</taxon>
        <taxon>Psychromonas</taxon>
    </lineage>
</organism>
<dbReference type="PANTHER" id="PTHR30383:SF24">
    <property type="entry name" value="THIOESTERASE 1_PROTEASE 1_LYSOPHOSPHOLIPASE L1"/>
    <property type="match status" value="1"/>
</dbReference>
<evidence type="ECO:0000313" key="4">
    <source>
        <dbReference type="Proteomes" id="UP001366060"/>
    </source>
</evidence>
<comment type="caution">
    <text evidence="3">The sequence shown here is derived from an EMBL/GenBank/DDBJ whole genome shotgun (WGS) entry which is preliminary data.</text>
</comment>
<sequence>MKKLLSIVLTLLLMACGNSEQLTPLNNQQPILAFGDSLTYGYGAATAQSYPEQLSQLLNMEVINAGISGEKSKQGLQRLGALLDEHQPQLLLLCHGGNDVLKKQNLDNMKENLAQMIEIAQSRDIQVVLISVPGASLFLPDIKQYQELAEQYNIPLENDIIKGVLKESSLRSDTIHPNAQGYRLIAEAVYALLGDNGALK</sequence>
<evidence type="ECO:0000256" key="1">
    <source>
        <dbReference type="SAM" id="SignalP"/>
    </source>
</evidence>
<dbReference type="InterPro" id="IPR013830">
    <property type="entry name" value="SGNH_hydro"/>
</dbReference>
<proteinExistence type="predicted"/>
<dbReference type="InterPro" id="IPR051532">
    <property type="entry name" value="Ester_Hydrolysis_Enzymes"/>
</dbReference>
<reference evidence="3 4" key="1">
    <citation type="submission" date="2024-02" db="EMBL/GenBank/DDBJ databases">
        <title>Bacteria isolated from the canopy kelp, Nereocystis luetkeana.</title>
        <authorList>
            <person name="Pfister C.A."/>
            <person name="Younker I.T."/>
            <person name="Light S.H."/>
        </authorList>
    </citation>
    <scope>NUCLEOTIDE SEQUENCE [LARGE SCALE GENOMIC DNA]</scope>
    <source>
        <strain evidence="3 4">TI.2.07</strain>
    </source>
</reference>
<dbReference type="EMBL" id="JBAKBA010000007">
    <property type="protein sequence ID" value="MEL0658440.1"/>
    <property type="molecule type" value="Genomic_DNA"/>
</dbReference>
<name>A0ABU9H978_9GAMM</name>
<evidence type="ECO:0000259" key="2">
    <source>
        <dbReference type="Pfam" id="PF13472"/>
    </source>
</evidence>
<dbReference type="SUPFAM" id="SSF52266">
    <property type="entry name" value="SGNH hydrolase"/>
    <property type="match status" value="1"/>
</dbReference>
<dbReference type="Proteomes" id="UP001366060">
    <property type="component" value="Unassembled WGS sequence"/>
</dbReference>
<feature type="domain" description="SGNH hydrolase-type esterase" evidence="2">
    <location>
        <begin position="33"/>
        <end position="184"/>
    </location>
</feature>
<accession>A0ABU9H978</accession>
<dbReference type="PANTHER" id="PTHR30383">
    <property type="entry name" value="THIOESTERASE 1/PROTEASE 1/LYSOPHOSPHOLIPASE L1"/>
    <property type="match status" value="1"/>
</dbReference>
<dbReference type="PROSITE" id="PS51257">
    <property type="entry name" value="PROKAR_LIPOPROTEIN"/>
    <property type="match status" value="1"/>
</dbReference>